<dbReference type="Gene3D" id="4.10.1250.10">
    <property type="entry name" value="Aminomethyltransferase fragment"/>
    <property type="match status" value="1"/>
</dbReference>
<dbReference type="InterPro" id="IPR027266">
    <property type="entry name" value="TrmE/GcvT-like"/>
</dbReference>
<dbReference type="EMBL" id="FPBV01000012">
    <property type="protein sequence ID" value="SFU89709.1"/>
    <property type="molecule type" value="Genomic_DNA"/>
</dbReference>
<dbReference type="PANTHER" id="PTHR43757">
    <property type="entry name" value="AMINOMETHYLTRANSFERASE"/>
    <property type="match status" value="1"/>
</dbReference>
<accession>A0A1I7JX71</accession>
<dbReference type="SUPFAM" id="SSF101790">
    <property type="entry name" value="Aminomethyltransferase beta-barrel domain"/>
    <property type="match status" value="1"/>
</dbReference>
<dbReference type="Pfam" id="PF08669">
    <property type="entry name" value="GCV_T_C"/>
    <property type="match status" value="1"/>
</dbReference>
<evidence type="ECO:0000313" key="12">
    <source>
        <dbReference type="Proteomes" id="UP000183508"/>
    </source>
</evidence>
<dbReference type="FunFam" id="2.40.30.110:FF:000003">
    <property type="entry name" value="Aminomethyltransferase"/>
    <property type="match status" value="1"/>
</dbReference>
<name>A0A1I7JX71_9BACL</name>
<dbReference type="Gene3D" id="2.40.30.110">
    <property type="entry name" value="Aminomethyltransferase beta-barrel domains"/>
    <property type="match status" value="1"/>
</dbReference>
<dbReference type="HAMAP" id="MF_00259">
    <property type="entry name" value="GcvT"/>
    <property type="match status" value="1"/>
</dbReference>
<keyword evidence="12" id="KW-1185">Reference proteome</keyword>
<evidence type="ECO:0000256" key="2">
    <source>
        <dbReference type="ARBA" id="ARBA00012616"/>
    </source>
</evidence>
<dbReference type="InterPro" id="IPR029043">
    <property type="entry name" value="GcvT/YgfZ_C"/>
</dbReference>
<dbReference type="Gene3D" id="3.30.70.1400">
    <property type="entry name" value="Aminomethyltransferase beta-barrel domains"/>
    <property type="match status" value="1"/>
</dbReference>
<dbReference type="InterPro" id="IPR013977">
    <property type="entry name" value="GcvT_C"/>
</dbReference>
<evidence type="ECO:0000256" key="1">
    <source>
        <dbReference type="ARBA" id="ARBA00008609"/>
    </source>
</evidence>
<keyword evidence="4 7" id="KW-0808">Transferase</keyword>
<sequence length="371" mass="40953">MAELKRTPLYPLYQAYGAKTVEFGGWEMPVQFSGILREHEAVRTRAGLFDVSHMGEFEVRGPDALRLLQHVVTNDVQRLEPGAALYTPMTNERGGCVDDLLVYRWDKDRFWVVVNAANIEKDYRWIAGWRDKLGLGAEVTDRSAEIALLALQGPLAEQILQGLTDTDLRPLRYYHFCEGRVLGKPVVISRTGYTGEDGFELYAAAEDSPALWEGILAHGQPQGLVPAGLGARDTLRLEARLPLYGHELTDDITPLEAGLGVFVKWDKGSFVGREVLAEQKAQGVKRRIAGIQMQERAIPRQGYAVRADGREIGRVTSGTQSPTLKVPIALALLDADYAGVGAQLTVDVRGKEAAAVVVKTPFYKRPRRSDG</sequence>
<dbReference type="InterPro" id="IPR006222">
    <property type="entry name" value="GCVT_N"/>
</dbReference>
<evidence type="ECO:0000256" key="8">
    <source>
        <dbReference type="PIRSR" id="PIRSR006487-1"/>
    </source>
</evidence>
<gene>
    <name evidence="7" type="primary">gcvT</name>
    <name evidence="11" type="ORF">SAMN05421543_11275</name>
</gene>
<dbReference type="GO" id="GO:0005960">
    <property type="term" value="C:glycine cleavage complex"/>
    <property type="evidence" value="ECO:0007669"/>
    <property type="project" value="InterPro"/>
</dbReference>
<keyword evidence="11" id="KW-0489">Methyltransferase</keyword>
<evidence type="ECO:0000256" key="5">
    <source>
        <dbReference type="ARBA" id="ARBA00031395"/>
    </source>
</evidence>
<dbReference type="NCBIfam" id="NF001567">
    <property type="entry name" value="PRK00389.1"/>
    <property type="match status" value="1"/>
</dbReference>
<dbReference type="GO" id="GO:0008483">
    <property type="term" value="F:transaminase activity"/>
    <property type="evidence" value="ECO:0007669"/>
    <property type="project" value="UniProtKB-KW"/>
</dbReference>
<comment type="subunit">
    <text evidence="7">The glycine cleavage system is composed of four proteins: P, T, L and H.</text>
</comment>
<dbReference type="PANTHER" id="PTHR43757:SF2">
    <property type="entry name" value="AMINOMETHYLTRANSFERASE, MITOCHONDRIAL"/>
    <property type="match status" value="1"/>
</dbReference>
<dbReference type="PIRSF" id="PIRSF006487">
    <property type="entry name" value="GcvT"/>
    <property type="match status" value="1"/>
</dbReference>
<dbReference type="STRING" id="392015.SAMN05421543_11275"/>
<reference evidence="12" key="1">
    <citation type="submission" date="2016-10" db="EMBL/GenBank/DDBJ databases">
        <authorList>
            <person name="Varghese N."/>
        </authorList>
    </citation>
    <scope>NUCLEOTIDE SEQUENCE [LARGE SCALE GENOMIC DNA]</scope>
    <source>
        <strain evidence="12">DSM 17980</strain>
    </source>
</reference>
<evidence type="ECO:0000256" key="6">
    <source>
        <dbReference type="ARBA" id="ARBA00047665"/>
    </source>
</evidence>
<evidence type="ECO:0000256" key="7">
    <source>
        <dbReference type="HAMAP-Rule" id="MF_00259"/>
    </source>
</evidence>
<evidence type="ECO:0000256" key="4">
    <source>
        <dbReference type="ARBA" id="ARBA00022679"/>
    </source>
</evidence>
<dbReference type="InterPro" id="IPR006223">
    <property type="entry name" value="GcvT"/>
</dbReference>
<organism evidence="11 12">
    <name type="scientific">Alicyclobacillus macrosporangiidus</name>
    <dbReference type="NCBI Taxonomy" id="392015"/>
    <lineage>
        <taxon>Bacteria</taxon>
        <taxon>Bacillati</taxon>
        <taxon>Bacillota</taxon>
        <taxon>Bacilli</taxon>
        <taxon>Bacillales</taxon>
        <taxon>Alicyclobacillaceae</taxon>
        <taxon>Alicyclobacillus</taxon>
    </lineage>
</organism>
<evidence type="ECO:0000256" key="3">
    <source>
        <dbReference type="ARBA" id="ARBA00022576"/>
    </source>
</evidence>
<feature type="binding site" evidence="8">
    <location>
        <position position="200"/>
    </location>
    <ligand>
        <name>substrate</name>
    </ligand>
</feature>
<dbReference type="GO" id="GO:0004047">
    <property type="term" value="F:aminomethyltransferase activity"/>
    <property type="evidence" value="ECO:0007669"/>
    <property type="project" value="UniProtKB-UniRule"/>
</dbReference>
<dbReference type="Pfam" id="PF01571">
    <property type="entry name" value="GCV_T"/>
    <property type="match status" value="1"/>
</dbReference>
<evidence type="ECO:0000259" key="9">
    <source>
        <dbReference type="Pfam" id="PF01571"/>
    </source>
</evidence>
<feature type="domain" description="GCVT N-terminal" evidence="9">
    <location>
        <begin position="9"/>
        <end position="267"/>
    </location>
</feature>
<dbReference type="NCBIfam" id="TIGR00528">
    <property type="entry name" value="gcvT"/>
    <property type="match status" value="1"/>
</dbReference>
<dbReference type="InterPro" id="IPR022903">
    <property type="entry name" value="GcvT_bac"/>
</dbReference>
<dbReference type="Proteomes" id="UP000183508">
    <property type="component" value="Unassembled WGS sequence"/>
</dbReference>
<dbReference type="GO" id="GO:0005829">
    <property type="term" value="C:cytosol"/>
    <property type="evidence" value="ECO:0007669"/>
    <property type="project" value="TreeGrafter"/>
</dbReference>
<dbReference type="SUPFAM" id="SSF103025">
    <property type="entry name" value="Folate-binding domain"/>
    <property type="match status" value="1"/>
</dbReference>
<evidence type="ECO:0000313" key="11">
    <source>
        <dbReference type="EMBL" id="SFU89709.1"/>
    </source>
</evidence>
<dbReference type="GO" id="GO:0008168">
    <property type="term" value="F:methyltransferase activity"/>
    <property type="evidence" value="ECO:0007669"/>
    <property type="project" value="UniProtKB-KW"/>
</dbReference>
<dbReference type="AlphaFoldDB" id="A0A1I7JX71"/>
<dbReference type="eggNOG" id="COG0404">
    <property type="taxonomic scope" value="Bacteria"/>
</dbReference>
<dbReference type="FunFam" id="3.30.70.1400:FF:000001">
    <property type="entry name" value="Aminomethyltransferase"/>
    <property type="match status" value="1"/>
</dbReference>
<feature type="domain" description="Aminomethyltransferase C-terminal" evidence="10">
    <location>
        <begin position="286"/>
        <end position="364"/>
    </location>
</feature>
<dbReference type="RefSeq" id="WP_074953117.1">
    <property type="nucleotide sequence ID" value="NZ_FPBV01000012.1"/>
</dbReference>
<dbReference type="Gene3D" id="3.30.1360.120">
    <property type="entry name" value="Probable tRNA modification gtpase trme, domain 1"/>
    <property type="match status" value="1"/>
</dbReference>
<comment type="similarity">
    <text evidence="1 7">Belongs to the GcvT family.</text>
</comment>
<proteinExistence type="inferred from homology"/>
<dbReference type="EC" id="2.1.2.10" evidence="2 7"/>
<comment type="catalytic activity">
    <reaction evidence="6 7">
        <text>N(6)-[(R)-S(8)-aminomethyldihydrolipoyl]-L-lysyl-[protein] + (6S)-5,6,7,8-tetrahydrofolate = N(6)-[(R)-dihydrolipoyl]-L-lysyl-[protein] + (6R)-5,10-methylene-5,6,7,8-tetrahydrofolate + NH4(+)</text>
        <dbReference type="Rhea" id="RHEA:16945"/>
        <dbReference type="Rhea" id="RHEA-COMP:10475"/>
        <dbReference type="Rhea" id="RHEA-COMP:10492"/>
        <dbReference type="ChEBI" id="CHEBI:15636"/>
        <dbReference type="ChEBI" id="CHEBI:28938"/>
        <dbReference type="ChEBI" id="CHEBI:57453"/>
        <dbReference type="ChEBI" id="CHEBI:83100"/>
        <dbReference type="ChEBI" id="CHEBI:83143"/>
        <dbReference type="EC" id="2.1.2.10"/>
    </reaction>
</comment>
<dbReference type="GO" id="GO:0032259">
    <property type="term" value="P:methylation"/>
    <property type="evidence" value="ECO:0007669"/>
    <property type="project" value="UniProtKB-KW"/>
</dbReference>
<protein>
    <recommendedName>
        <fullName evidence="2 7">Aminomethyltransferase</fullName>
        <ecNumber evidence="2 7">2.1.2.10</ecNumber>
    </recommendedName>
    <alternativeName>
        <fullName evidence="5 7">Glycine cleavage system T protein</fullName>
    </alternativeName>
</protein>
<dbReference type="FunFam" id="4.10.1250.10:FF:000001">
    <property type="entry name" value="Aminomethyltransferase"/>
    <property type="match status" value="1"/>
</dbReference>
<evidence type="ECO:0000259" key="10">
    <source>
        <dbReference type="Pfam" id="PF08669"/>
    </source>
</evidence>
<dbReference type="GO" id="GO:0019464">
    <property type="term" value="P:glycine decarboxylation via glycine cleavage system"/>
    <property type="evidence" value="ECO:0007669"/>
    <property type="project" value="UniProtKB-UniRule"/>
</dbReference>
<dbReference type="InterPro" id="IPR028896">
    <property type="entry name" value="GcvT/YgfZ/DmdA"/>
</dbReference>
<comment type="function">
    <text evidence="7">The glycine cleavage system catalyzes the degradation of glycine.</text>
</comment>
<keyword evidence="3 7" id="KW-0032">Aminotransferase</keyword>